<reference evidence="1" key="1">
    <citation type="submission" date="2023-04" db="EMBL/GenBank/DDBJ databases">
        <title>Draft Genome sequencing of Naganishia species isolated from polar environments using Oxford Nanopore Technology.</title>
        <authorList>
            <person name="Leo P."/>
            <person name="Venkateswaran K."/>
        </authorList>
    </citation>
    <scope>NUCLEOTIDE SEQUENCE</scope>
    <source>
        <strain evidence="1">MNA-CCFEE 5261</strain>
    </source>
</reference>
<comment type="caution">
    <text evidence="1">The sequence shown here is derived from an EMBL/GenBank/DDBJ whole genome shotgun (WGS) entry which is preliminary data.</text>
</comment>
<gene>
    <name evidence="1" type="ORF">QFC19_007347</name>
</gene>
<keyword evidence="2" id="KW-1185">Reference proteome</keyword>
<evidence type="ECO:0000313" key="1">
    <source>
        <dbReference type="EMBL" id="KAJ9095858.1"/>
    </source>
</evidence>
<dbReference type="EMBL" id="JASBWR010000097">
    <property type="protein sequence ID" value="KAJ9095858.1"/>
    <property type="molecule type" value="Genomic_DNA"/>
</dbReference>
<name>A0ACC2V8Z9_9TREE</name>
<evidence type="ECO:0000313" key="2">
    <source>
        <dbReference type="Proteomes" id="UP001241377"/>
    </source>
</evidence>
<sequence length="886" mass="101568">MEALNRSLYDLKHHDVEIASLRIDVNENFNALTAARKSKLRYFLLTPHDFAEWLQDINKLTNFGLRYRATIEFYEFLVLEYPVAANWYRYIGCVIENEKETLTEKEQNKKNGNNDQIRSSVSVSVLFNRALSVVSCDFKDAHLVYNQYFEYCTRNLQNEDSSTIDSLWKVWLSVLSASHADLENTFKQASSFVSKYYSNSYELHMLQANKVYQRSQKLANYYIKLENAIKTPNLPQPWCDYLEHIATYAEDASTRLRVTLARSRIESEAAGTTQWVPVWLSFLYGTYKLHLDTETHLYNFVRAFPNSAVSYGEYIRSCQSFEEPELKFRLMLDRIEHIDLINTASYDDWKVVALAVLFYEHKALGGVPDHLKLYVNHAFRHNDVFHAVEKLAVSIAAQKDDIKLANSITMDLVRHFPDQCEVWLFAGQFQQAHGIPYKKVAKFYRDAVMECLKMDWPERIIQEALNFELAHGTLDSYNEMMLVANRELKKVLTSPAQLPIDIEPQPNEEKPAARNRESLKIKVENIPKSATENDLKLIFSDCGEIADSVLVDSGLHYEATLEFRTEQALMAALTKDKKAINGQHIAVSQLREAIIWVSNFPPSFSQSEVKALFEDCGQIVSARFPSLKSGRERRFCYLEFTKPESAAAAVKKHNGTKLSDKISGDSFKLVVAISRPPKKIETRKQVMHRQVCVKNLDYYTTESELRTVFEKHGELEEISLPIKKDMRNKGHVNGGYAFVTFKNEPSALNALNADGELIRNRKVHVYKAQPQVSIYNPSDYDDQRTITITGFPDSVRQEQLEAFMAEHFGTVSKSFLDHETGSAVIEFSDSETTKSALQIESTIFDGNTLRVGPKSSFRNPQKGTTTEPKRKLMVPTVVATKRKRTK</sequence>
<protein>
    <submittedName>
        <fullName evidence="1">Uncharacterized protein</fullName>
    </submittedName>
</protein>
<proteinExistence type="predicted"/>
<dbReference type="Proteomes" id="UP001241377">
    <property type="component" value="Unassembled WGS sequence"/>
</dbReference>
<accession>A0ACC2V8Z9</accession>
<organism evidence="1 2">
    <name type="scientific">Naganishia cerealis</name>
    <dbReference type="NCBI Taxonomy" id="610337"/>
    <lineage>
        <taxon>Eukaryota</taxon>
        <taxon>Fungi</taxon>
        <taxon>Dikarya</taxon>
        <taxon>Basidiomycota</taxon>
        <taxon>Agaricomycotina</taxon>
        <taxon>Tremellomycetes</taxon>
        <taxon>Filobasidiales</taxon>
        <taxon>Filobasidiaceae</taxon>
        <taxon>Naganishia</taxon>
    </lineage>
</organism>